<gene>
    <name evidence="2" type="ORF">MAE02_56260</name>
</gene>
<feature type="transmembrane region" description="Helical" evidence="1">
    <location>
        <begin position="62"/>
        <end position="78"/>
    </location>
</feature>
<feature type="transmembrane region" description="Helical" evidence="1">
    <location>
        <begin position="37"/>
        <end position="55"/>
    </location>
</feature>
<dbReference type="InterPro" id="IPR007038">
    <property type="entry name" value="HupE_UreJ"/>
</dbReference>
<name>A0A512C144_9HYPH</name>
<evidence type="ECO:0000313" key="3">
    <source>
        <dbReference type="Proteomes" id="UP000321085"/>
    </source>
</evidence>
<feature type="transmembrane region" description="Helical" evidence="1">
    <location>
        <begin position="123"/>
        <end position="142"/>
    </location>
</feature>
<feature type="transmembrane region" description="Helical" evidence="1">
    <location>
        <begin position="12"/>
        <end position="31"/>
    </location>
</feature>
<reference evidence="2 3" key="1">
    <citation type="submission" date="2019-07" db="EMBL/GenBank/DDBJ databases">
        <title>Whole genome shotgun sequence of Microvirga aerophila NBRC 106136.</title>
        <authorList>
            <person name="Hosoyama A."/>
            <person name="Uohara A."/>
            <person name="Ohji S."/>
            <person name="Ichikawa N."/>
        </authorList>
    </citation>
    <scope>NUCLEOTIDE SEQUENCE [LARGE SCALE GENOMIC DNA]</scope>
    <source>
        <strain evidence="2 3">NBRC 106136</strain>
    </source>
</reference>
<evidence type="ECO:0008006" key="4">
    <source>
        <dbReference type="Google" id="ProtNLM"/>
    </source>
</evidence>
<feature type="transmembrane region" description="Helical" evidence="1">
    <location>
        <begin position="90"/>
        <end position="111"/>
    </location>
</feature>
<comment type="caution">
    <text evidence="2">The sequence shown here is derived from an EMBL/GenBank/DDBJ whole genome shotgun (WGS) entry which is preliminary data.</text>
</comment>
<accession>A0A512C144</accession>
<evidence type="ECO:0000313" key="2">
    <source>
        <dbReference type="EMBL" id="GEO17930.1"/>
    </source>
</evidence>
<organism evidence="2 3">
    <name type="scientific">Microvirga aerophila</name>
    <dbReference type="NCBI Taxonomy" id="670291"/>
    <lineage>
        <taxon>Bacteria</taxon>
        <taxon>Pseudomonadati</taxon>
        <taxon>Pseudomonadota</taxon>
        <taxon>Alphaproteobacteria</taxon>
        <taxon>Hyphomicrobiales</taxon>
        <taxon>Methylobacteriaceae</taxon>
        <taxon>Microvirga</taxon>
    </lineage>
</organism>
<keyword evidence="1" id="KW-0472">Membrane</keyword>
<keyword evidence="1" id="KW-1133">Transmembrane helix</keyword>
<protein>
    <recommendedName>
        <fullName evidence="4">Urease accessory protein</fullName>
    </recommendedName>
</protein>
<keyword evidence="1" id="KW-0812">Transmembrane</keyword>
<feature type="transmembrane region" description="Helical" evidence="1">
    <location>
        <begin position="154"/>
        <end position="173"/>
    </location>
</feature>
<dbReference type="Proteomes" id="UP000321085">
    <property type="component" value="Unassembled WGS sequence"/>
</dbReference>
<proteinExistence type="predicted"/>
<dbReference type="Pfam" id="PF04955">
    <property type="entry name" value="HupE_UreJ"/>
    <property type="match status" value="1"/>
</dbReference>
<keyword evidence="3" id="KW-1185">Reference proteome</keyword>
<evidence type="ECO:0000256" key="1">
    <source>
        <dbReference type="SAM" id="Phobius"/>
    </source>
</evidence>
<dbReference type="AlphaFoldDB" id="A0A512C144"/>
<sequence length="199" mass="20058">MWAGFLRRRAILGLPLAFLSAMLVGVTLALVSVKVPAVEIGVAVSVLGLGTAITLGLRLPTAMAAIACGIFGLVHGYAHGMEMAESPSAIHFTTGFVLATALLHGGLAAAASFVRNKPFLNSLLGGGIAVAGAALLFVLSPYRSAIACDGAADGALGHSLGRIAGVLVVLGAMRRRSNSTSTLRAAAKISAARTRSLKG</sequence>
<dbReference type="EMBL" id="BJYU01000136">
    <property type="protein sequence ID" value="GEO17930.1"/>
    <property type="molecule type" value="Genomic_DNA"/>
</dbReference>